<feature type="domain" description="G" evidence="5">
    <location>
        <begin position="56"/>
        <end position="171"/>
    </location>
</feature>
<dbReference type="GO" id="GO:0030488">
    <property type="term" value="P:tRNA methylation"/>
    <property type="evidence" value="ECO:0007669"/>
    <property type="project" value="TreeGrafter"/>
</dbReference>
<dbReference type="InterPro" id="IPR021147">
    <property type="entry name" value="DUF697"/>
</dbReference>
<dbReference type="GO" id="GO:0005525">
    <property type="term" value="F:GTP binding"/>
    <property type="evidence" value="ECO:0007669"/>
    <property type="project" value="InterPro"/>
</dbReference>
<gene>
    <name evidence="6" type="ORF">NIES30_07620</name>
</gene>
<dbReference type="GO" id="GO:0005737">
    <property type="term" value="C:cytoplasm"/>
    <property type="evidence" value="ECO:0007669"/>
    <property type="project" value="TreeGrafter"/>
</dbReference>
<evidence type="ECO:0000256" key="1">
    <source>
        <dbReference type="ARBA" id="ARBA00004141"/>
    </source>
</evidence>
<dbReference type="GO" id="GO:0002098">
    <property type="term" value="P:tRNA wobble uridine modification"/>
    <property type="evidence" value="ECO:0007669"/>
    <property type="project" value="TreeGrafter"/>
</dbReference>
<dbReference type="SUPFAM" id="SSF52540">
    <property type="entry name" value="P-loop containing nucleoside triphosphate hydrolases"/>
    <property type="match status" value="1"/>
</dbReference>
<name>A0A1U7J7A2_9CYAN</name>
<dbReference type="GO" id="GO:0016020">
    <property type="term" value="C:membrane"/>
    <property type="evidence" value="ECO:0007669"/>
    <property type="project" value="UniProtKB-SubCell"/>
</dbReference>
<evidence type="ECO:0000313" key="7">
    <source>
        <dbReference type="Proteomes" id="UP000185557"/>
    </source>
</evidence>
<dbReference type="EMBL" id="MRCG01000004">
    <property type="protein sequence ID" value="OKH49034.1"/>
    <property type="molecule type" value="Genomic_DNA"/>
</dbReference>
<protein>
    <submittedName>
        <fullName evidence="6">GTPase</fullName>
    </submittedName>
</protein>
<keyword evidence="7" id="KW-1185">Reference proteome</keyword>
<dbReference type="CDD" id="cd00880">
    <property type="entry name" value="Era_like"/>
    <property type="match status" value="1"/>
</dbReference>
<dbReference type="AlphaFoldDB" id="A0A1U7J7A2"/>
<evidence type="ECO:0000256" key="3">
    <source>
        <dbReference type="ARBA" id="ARBA00022989"/>
    </source>
</evidence>
<comment type="subcellular location">
    <subcellularLocation>
        <location evidence="1">Membrane</location>
        <topology evidence="1">Multi-pass membrane protein</topology>
    </subcellularLocation>
</comment>
<dbReference type="PANTHER" id="PTHR42714">
    <property type="entry name" value="TRNA MODIFICATION GTPASE GTPBP3"/>
    <property type="match status" value="1"/>
</dbReference>
<evidence type="ECO:0000313" key="6">
    <source>
        <dbReference type="EMBL" id="OKH49034.1"/>
    </source>
</evidence>
<reference evidence="6 7" key="1">
    <citation type="submission" date="2016-11" db="EMBL/GenBank/DDBJ databases">
        <title>Draft Genome Sequences of Nine Cyanobacterial Strains from Diverse Habitats.</title>
        <authorList>
            <person name="Zhu T."/>
            <person name="Hou S."/>
            <person name="Lu X."/>
            <person name="Hess W.R."/>
        </authorList>
    </citation>
    <scope>NUCLEOTIDE SEQUENCE [LARGE SCALE GENOMIC DNA]</scope>
    <source>
        <strain evidence="6 7">NIES-30</strain>
    </source>
</reference>
<dbReference type="RefSeq" id="WP_073607815.1">
    <property type="nucleotide sequence ID" value="NZ_MRCG01000004.1"/>
</dbReference>
<dbReference type="OrthoDB" id="494524at2"/>
<dbReference type="InterPro" id="IPR006073">
    <property type="entry name" value="GTP-bd"/>
</dbReference>
<organism evidence="6 7">
    <name type="scientific">Phormidium tenue NIES-30</name>
    <dbReference type="NCBI Taxonomy" id="549789"/>
    <lineage>
        <taxon>Bacteria</taxon>
        <taxon>Bacillati</taxon>
        <taxon>Cyanobacteriota</taxon>
        <taxon>Cyanophyceae</taxon>
        <taxon>Oscillatoriophycideae</taxon>
        <taxon>Oscillatoriales</taxon>
        <taxon>Oscillatoriaceae</taxon>
        <taxon>Phormidium</taxon>
    </lineage>
</organism>
<dbReference type="STRING" id="549789.NIES30_07620"/>
<keyword evidence="3" id="KW-1133">Transmembrane helix</keyword>
<keyword evidence="4" id="KW-0472">Membrane</keyword>
<dbReference type="Proteomes" id="UP000185557">
    <property type="component" value="Unassembled WGS sequence"/>
</dbReference>
<dbReference type="PANTHER" id="PTHR42714:SF6">
    <property type="entry name" value="TRANSLATION INITIATION FACTOR IF-2"/>
    <property type="match status" value="1"/>
</dbReference>
<dbReference type="Gene3D" id="3.40.50.300">
    <property type="entry name" value="P-loop containing nucleotide triphosphate hydrolases"/>
    <property type="match status" value="1"/>
</dbReference>
<evidence type="ECO:0000256" key="4">
    <source>
        <dbReference type="ARBA" id="ARBA00023136"/>
    </source>
</evidence>
<dbReference type="Pfam" id="PF01926">
    <property type="entry name" value="MMR_HSR1"/>
    <property type="match status" value="1"/>
</dbReference>
<sequence>MPPSPLLSRARQTLSQAVTRYSTAVQGSANPHQAAVKQGLGQLQSLSAKLESRCLRVAVFGLVSRGKSAVINALVGESILETGPLHGVTRWPRSVYWQPEADSDLSWQIELVDTPGLDEVGGDIRADMAQTVATQADLILFVVAGEITQLEYDALAELQRGHKPLLLVFNKVDLYPEIDRQAVYNTLNSLRAELGRDTPGAKLAVEEVVMVAASPAPLQVRVEWPDGRTSDEWEPQPPQIEPLRRALLAIVSQDGSALVALNALRHARSIEGDMVGHVSRLHSDRADETIWQFAKYKAAAVALNPIAGLDLLGGVLIDLVMIRTLARLYGFPITGHEAGRLWRAILKSSGTLLLSELGSGLLGAGKTTAALVTLVDSASGVAALAGAITAQASAAGYGAYTVGQAAKTYLEQGCTWGPEGVSATLAALLNDTQTSATLARLRQEVEADLVAVSTPHS</sequence>
<evidence type="ECO:0000259" key="5">
    <source>
        <dbReference type="Pfam" id="PF01926"/>
    </source>
</evidence>
<keyword evidence="2" id="KW-0812">Transmembrane</keyword>
<evidence type="ECO:0000256" key="2">
    <source>
        <dbReference type="ARBA" id="ARBA00022692"/>
    </source>
</evidence>
<comment type="caution">
    <text evidence="6">The sequence shown here is derived from an EMBL/GenBank/DDBJ whole genome shotgun (WGS) entry which is preliminary data.</text>
</comment>
<dbReference type="Pfam" id="PF05128">
    <property type="entry name" value="DUF697"/>
    <property type="match status" value="1"/>
</dbReference>
<dbReference type="InterPro" id="IPR027417">
    <property type="entry name" value="P-loop_NTPase"/>
</dbReference>
<proteinExistence type="predicted"/>
<accession>A0A1U7J7A2</accession>